<name>A0A7K4FQ62_9ARCH</name>
<protein>
    <submittedName>
        <fullName evidence="3">Heavy-metal-associated domain-containing protein</fullName>
    </submittedName>
</protein>
<sequence length="76" mass="8361">MAKTVELKVYRMTCDDCVRHVSGGLKQAEGVTDVSVSLKDGMAVVKAMDTVDPENLLKLDVFKGQYKAQLKSVKNE</sequence>
<dbReference type="CDD" id="cd00371">
    <property type="entry name" value="HMA"/>
    <property type="match status" value="1"/>
</dbReference>
<dbReference type="Gene3D" id="3.30.70.100">
    <property type="match status" value="1"/>
</dbReference>
<dbReference type="InterPro" id="IPR017969">
    <property type="entry name" value="Heavy-metal-associated_CS"/>
</dbReference>
<evidence type="ECO:0000313" key="4">
    <source>
        <dbReference type="Proteomes" id="UP000546917"/>
    </source>
</evidence>
<dbReference type="SUPFAM" id="SSF55008">
    <property type="entry name" value="HMA, heavy metal-associated domain"/>
    <property type="match status" value="1"/>
</dbReference>
<proteinExistence type="predicted"/>
<dbReference type="PROSITE" id="PS50846">
    <property type="entry name" value="HMA_2"/>
    <property type="match status" value="1"/>
</dbReference>
<dbReference type="RefSeq" id="WP_171481625.1">
    <property type="nucleotide sequence ID" value="NZ_JABGBP010000178.1"/>
</dbReference>
<evidence type="ECO:0000313" key="3">
    <source>
        <dbReference type="EMBL" id="NOL60257.1"/>
    </source>
</evidence>
<feature type="domain" description="HMA" evidence="2">
    <location>
        <begin position="3"/>
        <end position="69"/>
    </location>
</feature>
<dbReference type="InterPro" id="IPR006121">
    <property type="entry name" value="HMA_dom"/>
</dbReference>
<accession>A0A7K4FQ62</accession>
<reference evidence="3 4" key="1">
    <citation type="submission" date="2020-05" db="EMBL/GenBank/DDBJ databases">
        <authorList>
            <person name="Zhang R."/>
        </authorList>
    </citation>
    <scope>NUCLEOTIDE SEQUENCE [LARGE SCALE GENOMIC DNA]</scope>
    <source>
        <strain evidence="3 4">DSM 28986</strain>
    </source>
</reference>
<evidence type="ECO:0000256" key="1">
    <source>
        <dbReference type="ARBA" id="ARBA00022723"/>
    </source>
</evidence>
<dbReference type="EMBL" id="JABGBP010000178">
    <property type="protein sequence ID" value="NOL60257.1"/>
    <property type="molecule type" value="Genomic_DNA"/>
</dbReference>
<dbReference type="InterPro" id="IPR036163">
    <property type="entry name" value="HMA_dom_sf"/>
</dbReference>
<dbReference type="AlphaFoldDB" id="A0A7K4FQ62"/>
<comment type="caution">
    <text evidence="3">The sequence shown here is derived from an EMBL/GenBank/DDBJ whole genome shotgun (WGS) entry which is preliminary data.</text>
</comment>
<dbReference type="Proteomes" id="UP000546917">
    <property type="component" value="Unassembled WGS sequence"/>
</dbReference>
<gene>
    <name evidence="3" type="ORF">HLB00_05335</name>
</gene>
<keyword evidence="1" id="KW-0479">Metal-binding</keyword>
<dbReference type="Pfam" id="PF00403">
    <property type="entry name" value="HMA"/>
    <property type="match status" value="1"/>
</dbReference>
<dbReference type="GO" id="GO:0046872">
    <property type="term" value="F:metal ion binding"/>
    <property type="evidence" value="ECO:0007669"/>
    <property type="project" value="UniProtKB-KW"/>
</dbReference>
<evidence type="ECO:0000259" key="2">
    <source>
        <dbReference type="PROSITE" id="PS50846"/>
    </source>
</evidence>
<organism evidence="3 4">
    <name type="scientific">Ferroplasma acidiphilum</name>
    <dbReference type="NCBI Taxonomy" id="74969"/>
    <lineage>
        <taxon>Archaea</taxon>
        <taxon>Methanobacteriati</taxon>
        <taxon>Thermoplasmatota</taxon>
        <taxon>Thermoplasmata</taxon>
        <taxon>Thermoplasmatales</taxon>
        <taxon>Ferroplasmaceae</taxon>
        <taxon>Ferroplasma</taxon>
    </lineage>
</organism>
<dbReference type="PROSITE" id="PS01047">
    <property type="entry name" value="HMA_1"/>
    <property type="match status" value="1"/>
</dbReference>